<dbReference type="PROSITE" id="PS50255">
    <property type="entry name" value="CYTOCHROME_B5_2"/>
    <property type="match status" value="1"/>
</dbReference>
<comment type="cofactor">
    <cofactor evidence="2">
        <name>heme b</name>
        <dbReference type="ChEBI" id="CHEBI:60344"/>
    </cofactor>
</comment>
<accession>A0AAV2RB79</accession>
<dbReference type="InterPro" id="IPR005066">
    <property type="entry name" value="MoCF_OxRdtse_dimer"/>
</dbReference>
<keyword evidence="8" id="KW-0349">Heme</keyword>
<dbReference type="GO" id="GO:0006790">
    <property type="term" value="P:sulfur compound metabolic process"/>
    <property type="evidence" value="ECO:0007669"/>
    <property type="project" value="TreeGrafter"/>
</dbReference>
<evidence type="ECO:0000256" key="7">
    <source>
        <dbReference type="ARBA" id="ARBA00022505"/>
    </source>
</evidence>
<dbReference type="GO" id="GO:0008482">
    <property type="term" value="F:sulfite oxidase activity"/>
    <property type="evidence" value="ECO:0007669"/>
    <property type="project" value="UniProtKB-EC"/>
</dbReference>
<evidence type="ECO:0000256" key="1">
    <source>
        <dbReference type="ARBA" id="ARBA00001924"/>
    </source>
</evidence>
<dbReference type="PRINTS" id="PR00407">
    <property type="entry name" value="EUMOPTERIN"/>
</dbReference>
<dbReference type="SUPFAM" id="SSF81296">
    <property type="entry name" value="E set domains"/>
    <property type="match status" value="1"/>
</dbReference>
<dbReference type="PANTHER" id="PTHR19372">
    <property type="entry name" value="SULFITE REDUCTASE"/>
    <property type="match status" value="1"/>
</dbReference>
<keyword evidence="9" id="KW-0479">Metal-binding</keyword>
<dbReference type="Pfam" id="PF03404">
    <property type="entry name" value="Mo-co_dimer"/>
    <property type="match status" value="1"/>
</dbReference>
<evidence type="ECO:0000256" key="9">
    <source>
        <dbReference type="ARBA" id="ARBA00022723"/>
    </source>
</evidence>
<keyword evidence="11" id="KW-0408">Iron</keyword>
<comment type="caution">
    <text evidence="15">The sequence shown here is derived from an EMBL/GenBank/DDBJ whole genome shotgun (WGS) entry which is preliminary data.</text>
</comment>
<evidence type="ECO:0000256" key="11">
    <source>
        <dbReference type="ARBA" id="ARBA00023004"/>
    </source>
</evidence>
<dbReference type="InterPro" id="IPR008335">
    <property type="entry name" value="Mopterin_OxRdtase_euk"/>
</dbReference>
<keyword evidence="7" id="KW-0500">Molybdenum</keyword>
<comment type="cofactor">
    <cofactor evidence="1">
        <name>Mo-molybdopterin</name>
        <dbReference type="ChEBI" id="CHEBI:71302"/>
    </cofactor>
</comment>
<dbReference type="InterPro" id="IPR036400">
    <property type="entry name" value="Cyt_B5-like_heme/steroid_sf"/>
</dbReference>
<dbReference type="EC" id="1.8.3.1" evidence="6"/>
<dbReference type="AlphaFoldDB" id="A0AAV2RB79"/>
<dbReference type="Pfam" id="PF00173">
    <property type="entry name" value="Cyt-b5"/>
    <property type="match status" value="1"/>
</dbReference>
<sequence length="567" mass="62649">MSQLLVRALLQTAAGVLCSGLTTLIERRRRARRERDDSNNGEQKGTSKGLKSFIGIAGTAAGVALWMQYNNTTVAAEPVVDAEPVQEASINLDKFGAQQKGLPEYTLDDVSKHATLEDRIWVAYRHGVYDITDMVKEHPGGDKIMIGAGGSVEPFWDLYAVHKSPHVLDWFETFRIGNLSEDDVGAHMVDSSDPYGNEPRRHVALKPASKTPFNAEPPLNLLVDNLITPNELFYVRNHLPVPDIDPATFALEIEMEDSSEKTLSLDDIKSFPKQTITASIQCAGNRRSEMFKVKAGKGLSWGQAAIGNATWSGARLCDVMKHLGYDENNSKAQHVQFEGIDVDPTGTPYAVSIPIEKATDPRGDVLLAYEMNGLPIPRDHGYPLRVIVPGTVGARNVKWLGRIIISEHESDGHWQQNDYKGFAPNVDWDTVDFKKSPAIQELPVISAICDPLEGETIKVIDGKVTFKGYAWSGGGRKIVRVDVSVDGGKNWQAVETLESDSARHPRAWGWTLWKAQVPVPDGTSEVQLCVKAIDSQYNTQPENFENIWNLRGVLSNAYNRVNINVDL</sequence>
<evidence type="ECO:0000256" key="10">
    <source>
        <dbReference type="ARBA" id="ARBA00023002"/>
    </source>
</evidence>
<dbReference type="GO" id="GO:0030151">
    <property type="term" value="F:molybdenum ion binding"/>
    <property type="evidence" value="ECO:0007669"/>
    <property type="project" value="InterPro"/>
</dbReference>
<dbReference type="InterPro" id="IPR001199">
    <property type="entry name" value="Cyt_B5-like_heme/steroid-bd"/>
</dbReference>
<evidence type="ECO:0000256" key="8">
    <source>
        <dbReference type="ARBA" id="ARBA00022617"/>
    </source>
</evidence>
<evidence type="ECO:0000256" key="12">
    <source>
        <dbReference type="ARBA" id="ARBA00023128"/>
    </source>
</evidence>
<organism evidence="15 16">
    <name type="scientific">Meganyctiphanes norvegica</name>
    <name type="common">Northern krill</name>
    <name type="synonym">Thysanopoda norvegica</name>
    <dbReference type="NCBI Taxonomy" id="48144"/>
    <lineage>
        <taxon>Eukaryota</taxon>
        <taxon>Metazoa</taxon>
        <taxon>Ecdysozoa</taxon>
        <taxon>Arthropoda</taxon>
        <taxon>Crustacea</taxon>
        <taxon>Multicrustacea</taxon>
        <taxon>Malacostraca</taxon>
        <taxon>Eumalacostraca</taxon>
        <taxon>Eucarida</taxon>
        <taxon>Euphausiacea</taxon>
        <taxon>Euphausiidae</taxon>
        <taxon>Meganyctiphanes</taxon>
    </lineage>
</organism>
<dbReference type="GO" id="GO:0020037">
    <property type="term" value="F:heme binding"/>
    <property type="evidence" value="ECO:0007669"/>
    <property type="project" value="TreeGrafter"/>
</dbReference>
<evidence type="ECO:0000256" key="3">
    <source>
        <dbReference type="ARBA" id="ARBA00004569"/>
    </source>
</evidence>
<dbReference type="FunFam" id="2.60.40.650:FF:000002">
    <property type="entry name" value="sulfite oxidase"/>
    <property type="match status" value="1"/>
</dbReference>
<dbReference type="Gene3D" id="2.60.40.650">
    <property type="match status" value="1"/>
</dbReference>
<evidence type="ECO:0000256" key="5">
    <source>
        <dbReference type="ARBA" id="ARBA00004971"/>
    </source>
</evidence>
<dbReference type="FunFam" id="3.10.120.10:FF:000007">
    <property type="entry name" value="Sulfite oxidase, mitochondrial"/>
    <property type="match status" value="1"/>
</dbReference>
<dbReference type="Proteomes" id="UP001497623">
    <property type="component" value="Unassembled WGS sequence"/>
</dbReference>
<dbReference type="InterPro" id="IPR036374">
    <property type="entry name" value="OxRdtase_Mopterin-bd_sf"/>
</dbReference>
<keyword evidence="16" id="KW-1185">Reference proteome</keyword>
<dbReference type="SMART" id="SM01117">
    <property type="entry name" value="Cyt-b5"/>
    <property type="match status" value="1"/>
</dbReference>
<keyword evidence="10" id="KW-0560">Oxidoreductase</keyword>
<dbReference type="Pfam" id="PF00174">
    <property type="entry name" value="Oxidored_molyb"/>
    <property type="match status" value="1"/>
</dbReference>
<evidence type="ECO:0000259" key="14">
    <source>
        <dbReference type="PROSITE" id="PS50255"/>
    </source>
</evidence>
<dbReference type="PANTHER" id="PTHR19372:SF7">
    <property type="entry name" value="SULFITE OXIDASE, MITOCHONDRIAL"/>
    <property type="match status" value="1"/>
</dbReference>
<dbReference type="GO" id="GO:0005758">
    <property type="term" value="C:mitochondrial intermembrane space"/>
    <property type="evidence" value="ECO:0007669"/>
    <property type="project" value="UniProtKB-SubCell"/>
</dbReference>
<dbReference type="FunFam" id="3.90.420.10:FF:000002">
    <property type="entry name" value="sulfite oxidase, mitochondrial"/>
    <property type="match status" value="1"/>
</dbReference>
<protein>
    <recommendedName>
        <fullName evidence="13">Sulfite oxidase</fullName>
        <ecNumber evidence="6">1.8.3.1</ecNumber>
    </recommendedName>
</protein>
<evidence type="ECO:0000313" key="15">
    <source>
        <dbReference type="EMBL" id="CAL4120901.1"/>
    </source>
</evidence>
<comment type="subcellular location">
    <subcellularLocation>
        <location evidence="3">Mitochondrion intermembrane space</location>
    </subcellularLocation>
</comment>
<evidence type="ECO:0000313" key="16">
    <source>
        <dbReference type="Proteomes" id="UP001497623"/>
    </source>
</evidence>
<evidence type="ECO:0000256" key="6">
    <source>
        <dbReference type="ARBA" id="ARBA00012505"/>
    </source>
</evidence>
<dbReference type="SUPFAM" id="SSF55856">
    <property type="entry name" value="Cytochrome b5-like heme/steroid binding domain"/>
    <property type="match status" value="1"/>
</dbReference>
<dbReference type="EMBL" id="CAXKWB010018465">
    <property type="protein sequence ID" value="CAL4120901.1"/>
    <property type="molecule type" value="Genomic_DNA"/>
</dbReference>
<dbReference type="InterPro" id="IPR000572">
    <property type="entry name" value="OxRdtase_Mopterin-bd_dom"/>
</dbReference>
<dbReference type="Gene3D" id="3.10.120.10">
    <property type="entry name" value="Cytochrome b5-like heme/steroid binding domain"/>
    <property type="match status" value="1"/>
</dbReference>
<dbReference type="Gene3D" id="3.90.420.10">
    <property type="entry name" value="Oxidoreductase, molybdopterin-binding domain"/>
    <property type="match status" value="1"/>
</dbReference>
<comment type="pathway">
    <text evidence="4">Sulfur metabolism.</text>
</comment>
<dbReference type="GO" id="GO:0043546">
    <property type="term" value="F:molybdopterin cofactor binding"/>
    <property type="evidence" value="ECO:0007669"/>
    <property type="project" value="TreeGrafter"/>
</dbReference>
<reference evidence="15 16" key="1">
    <citation type="submission" date="2024-05" db="EMBL/GenBank/DDBJ databases">
        <authorList>
            <person name="Wallberg A."/>
        </authorList>
    </citation>
    <scope>NUCLEOTIDE SEQUENCE [LARGE SCALE GENOMIC DNA]</scope>
</reference>
<evidence type="ECO:0000256" key="4">
    <source>
        <dbReference type="ARBA" id="ARBA00004678"/>
    </source>
</evidence>
<comment type="pathway">
    <text evidence="5">Energy metabolism; sulfur metabolism.</text>
</comment>
<evidence type="ECO:0000256" key="13">
    <source>
        <dbReference type="ARBA" id="ARBA00070338"/>
    </source>
</evidence>
<evidence type="ECO:0000256" key="2">
    <source>
        <dbReference type="ARBA" id="ARBA00001970"/>
    </source>
</evidence>
<dbReference type="SUPFAM" id="SSF56524">
    <property type="entry name" value="Oxidoreductase molybdopterin-binding domain"/>
    <property type="match status" value="1"/>
</dbReference>
<feature type="non-terminal residue" evidence="15">
    <location>
        <position position="567"/>
    </location>
</feature>
<feature type="domain" description="Cytochrome b5 heme-binding" evidence="14">
    <location>
        <begin position="102"/>
        <end position="180"/>
    </location>
</feature>
<dbReference type="CDD" id="cd02111">
    <property type="entry name" value="eukary_SO_Moco"/>
    <property type="match status" value="1"/>
</dbReference>
<keyword evidence="12" id="KW-0496">Mitochondrion</keyword>
<name>A0AAV2RB79_MEGNR</name>
<gene>
    <name evidence="15" type="ORF">MNOR_LOCUS22186</name>
</gene>
<dbReference type="InterPro" id="IPR014756">
    <property type="entry name" value="Ig_E-set"/>
</dbReference>
<proteinExistence type="predicted"/>